<name>A0A165E119_EXIGL</name>
<feature type="domain" description="Rho-GAP" evidence="6">
    <location>
        <begin position="1889"/>
        <end position="2086"/>
    </location>
</feature>
<evidence type="ECO:0000256" key="1">
    <source>
        <dbReference type="ARBA" id="ARBA00022468"/>
    </source>
</evidence>
<evidence type="ECO:0000259" key="4">
    <source>
        <dbReference type="PROSITE" id="PS50003"/>
    </source>
</evidence>
<evidence type="ECO:0000256" key="3">
    <source>
        <dbReference type="SAM" id="MobiDB-lite"/>
    </source>
</evidence>
<dbReference type="InterPro" id="IPR001849">
    <property type="entry name" value="PH_domain"/>
</dbReference>
<dbReference type="Gene3D" id="2.30.29.30">
    <property type="entry name" value="Pleckstrin-homology domain (PH domain)/Phosphotyrosine-binding domain (PTB)"/>
    <property type="match status" value="1"/>
</dbReference>
<dbReference type="SUPFAM" id="SSF50729">
    <property type="entry name" value="PH domain-like"/>
    <property type="match status" value="1"/>
</dbReference>
<keyword evidence="1" id="KW-0343">GTPase activation</keyword>
<feature type="region of interest" description="Disordered" evidence="3">
    <location>
        <begin position="1325"/>
        <end position="1353"/>
    </location>
</feature>
<dbReference type="InterPro" id="IPR050729">
    <property type="entry name" value="Rho-GAP"/>
</dbReference>
<dbReference type="SMART" id="SM00324">
    <property type="entry name" value="RhoGAP"/>
    <property type="match status" value="1"/>
</dbReference>
<dbReference type="Pfam" id="PF00620">
    <property type="entry name" value="RhoGAP"/>
    <property type="match status" value="1"/>
</dbReference>
<feature type="compositionally biased region" description="Polar residues" evidence="3">
    <location>
        <begin position="668"/>
        <end position="691"/>
    </location>
</feature>
<dbReference type="SUPFAM" id="SSF48350">
    <property type="entry name" value="GTPase activation domain, GAP"/>
    <property type="match status" value="1"/>
</dbReference>
<keyword evidence="2" id="KW-0344">Guanine-nucleotide releasing factor</keyword>
<feature type="domain" description="N-terminal Ras-GEF" evidence="5">
    <location>
        <begin position="1160"/>
        <end position="1304"/>
    </location>
</feature>
<dbReference type="Gene3D" id="1.10.840.10">
    <property type="entry name" value="Ras guanine-nucleotide exchange factors catalytic domain"/>
    <property type="match status" value="1"/>
</dbReference>
<feature type="compositionally biased region" description="Low complexity" evidence="3">
    <location>
        <begin position="28"/>
        <end position="46"/>
    </location>
</feature>
<dbReference type="PANTHER" id="PTHR23176:SF0">
    <property type="entry name" value="RHO GTPASE ACTIVATING PROTEIN AT 19D, ISOFORM D"/>
    <property type="match status" value="1"/>
</dbReference>
<feature type="region of interest" description="Disordered" evidence="3">
    <location>
        <begin position="664"/>
        <end position="691"/>
    </location>
</feature>
<feature type="compositionally biased region" description="Low complexity" evidence="3">
    <location>
        <begin position="1"/>
        <end position="21"/>
    </location>
</feature>
<feature type="region of interest" description="Disordered" evidence="3">
    <location>
        <begin position="1"/>
        <end position="146"/>
    </location>
</feature>
<dbReference type="PANTHER" id="PTHR23176">
    <property type="entry name" value="RHO/RAC/CDC GTPASE-ACTIVATING PROTEIN"/>
    <property type="match status" value="1"/>
</dbReference>
<sequence>MPAKRAVVPSSSSSPAVEVSAPSPPQHVWPQQQQQQQYSSPVNVPQYAQAHAVPPSPSGSLSRTPSPSSSISSFFKPQKWFQRTRTTSSSRGQSLQVPESSQQPSRPPPSSYGSNHSAGAVRKISKPTDPRPIISPSQTTPNASLLAGSKSVLDLSQTLNDPITPNYQPGGLGDLRAISKKKWSRSFDDLTRMISKTDPVDPPRTRTETAPLPSSSDRRIADQRAKIEAYRANSIPSPQSPSQFSFPSLSPSTASPPKGSLFPPPLSQSISAVNLRKPSASPNRPRSRSFQTLAPPALQINPAHQPPPPLPSSPASPSFHLSPKSSFPPQQSKERKLHHAGSFGFSLPSFAKNSPTGERPPDSPVVGSSHNHSSPDTPVDTRRMSQIVHLSGFLNRHPSITSAGAAPLSHNALAKGWKPFKVVVKGSKLLCYKPSSDRAAAIKELFPQGTVASIAEEEEGEDEEVKASPVEARAGRARRMFWGPTKHPELVLGEDGSIHRGTAEALVHECIFATTATGGAQDHRWRTFASAVLLCLPLIVGRDKFENDFKRYAERMLSETPAEQRVKNRGRIARLVRMYLQHHFLPSDSRARAGEVNAWRDWCSGKEVAVLDEAHPSLVSYLDDDIEDSKSVPTNGDSKTPPMFTNPFDGAQSVDSPNVNVFSPRPSDVSTMPSVTSSIIQPGSSANQSSSARTISVRPAVWTALATEGLSRDVFLDIPERAVVSSLHVYFRGALSTLLSGSSEEWVGDAPPVRSSEALLDASPTTPHLRDFTGSESAPHWLTLHIMSQILSPGGGFGGRSFGGRHSEDLNRIGRTRGELVSRWVLVGEQARAAGDECTWRAICAAVCSRPVARLEALWRRCMPGVRKIVQNWANALGESDERVARGSSTFLSGSKLPWVADLPEQARNILESAKTGGVAKGNEWEVEMLLNVERLCGQVVQRFMRGDTGAVSPIEEDRVQDGDMARLVQLWEHHAAQGRPGLTSMNHWMTLSISQEPRQRSRYAAHFWSSNGPLLAQSLMPLLFVEPLPTISFIDRAQLTRIKKDSLEAGAARPEFFERQIARTIQSGRTSDPKASTSSLGSLTVLPIFDGELTLLVQPGEVEQPLGLERKRSVNHSIRVSPGGNLERKSSSARRSSLPILSNSNRASLRSSESTDPPLRAVVRSGTLDRLIDLLVYGLEGVTVGHSDDNGEMPLREGGSRPLHVDRHEFARVWWYNFRSFVTPIVFFELLRKRYLSAMMPSQRTEVLQTVQEWIKSGGGALDALDNMDLWDGINTFLTAPSQRSGRASQLIDKLPADADAIEELEETRRLCLGTFIKLTLRPHGASRAPGPSIEKARRGQETPSFGPHPPSVDDISPEAFVDNLDAIATAVFKTLYPEVSHLSLFRLTAKQAQDFFSIADNIETQGCDRTGWFRASADQTTASDMIDIEDIYRHIQDLDISPLVSEMNTGRFERLLPPSMRQILHTHVRMVRWCIAQIASPHLGLQKREQRMEYFLRAIEICRVRSNRADSDSNVNPIQHPCARSFVETVLTSAILSPSSRTFHRAWQNVATVRNVGVDSLLSLTARSNVPHLLRPHNKLTTDIGWVIERMIEILSMADTIPSSTVAGSALINFDKRRSLSDLVSSTFTAFWQRPGSRTSHDNVDVDRLNAMFTESCSVDCNPQLLREPATREAIQQGTHPASRKVARPFQALVAAQQEKIKRDRHIRERLIREKRIEQLRTDKREEDLNRAMQARRTAGGGTPKHHKGKRSMSTLYKIMRPISTAFSNDNLFDGGRGTRRTPAELDFEPSGNPALVLSLVDSRVSAFVNNQRSFTFFLDTEDGGRFLFQAMSKIDMNKWMSAINKTAQSAGRKRLTYIGNSPKPQLADHLQVAAANPRDPVKVFGVELAFLLERETGSADFPPGTVPSIVSMLLAEIESRGLSEEGLYRIAGQKSVNDRIKELFNSGGTVDLKSDLFLDIYSLCDVVKAWFRELPGGLFPEESYLQVLPTMQHPDFESRIESARNLVHGLPRANFDLLRRVVEHLERVTDYEEQNHMTAENLAIVFGPNLIRAPSSNLTSALSSMGQATLLARLFIMNFHSIFDEPEPEADADGDGEIDEEDEDGDDVEGTGENEGLEDVEEDAAEDDFNSSAMLERPTPMSSPDHGDDSMRQRRRSYFPELPPLDLPRLNSLSAESILPPSHASS</sequence>
<dbReference type="InterPro" id="IPR008936">
    <property type="entry name" value="Rho_GTPase_activation_prot"/>
</dbReference>
<evidence type="ECO:0000313" key="7">
    <source>
        <dbReference type="EMBL" id="KZV85841.1"/>
    </source>
</evidence>
<dbReference type="CDD" id="cd00159">
    <property type="entry name" value="RhoGAP"/>
    <property type="match status" value="1"/>
</dbReference>
<dbReference type="GO" id="GO:0007264">
    <property type="term" value="P:small GTPase-mediated signal transduction"/>
    <property type="evidence" value="ECO:0007669"/>
    <property type="project" value="InterPro"/>
</dbReference>
<feature type="compositionally biased region" description="Basic and acidic residues" evidence="3">
    <location>
        <begin position="198"/>
        <end position="207"/>
    </location>
</feature>
<accession>A0A165E119</accession>
<feature type="compositionally biased region" description="Low complexity" evidence="3">
    <location>
        <begin position="315"/>
        <end position="331"/>
    </location>
</feature>
<dbReference type="Proteomes" id="UP000077266">
    <property type="component" value="Unassembled WGS sequence"/>
</dbReference>
<dbReference type="EMBL" id="KV426174">
    <property type="protein sequence ID" value="KZV85841.1"/>
    <property type="molecule type" value="Genomic_DNA"/>
</dbReference>
<dbReference type="InterPro" id="IPR023578">
    <property type="entry name" value="Ras_GEF_dom_sf"/>
</dbReference>
<dbReference type="GO" id="GO:0005737">
    <property type="term" value="C:cytoplasm"/>
    <property type="evidence" value="ECO:0007669"/>
    <property type="project" value="TreeGrafter"/>
</dbReference>
<dbReference type="InParanoid" id="A0A165E119"/>
<evidence type="ECO:0000259" key="6">
    <source>
        <dbReference type="PROSITE" id="PS50238"/>
    </source>
</evidence>
<dbReference type="STRING" id="1314781.A0A165E119"/>
<feature type="compositionally biased region" description="Low complexity" evidence="3">
    <location>
        <begin position="58"/>
        <end position="73"/>
    </location>
</feature>
<feature type="compositionally biased region" description="Basic and acidic residues" evidence="3">
    <location>
        <begin position="216"/>
        <end position="229"/>
    </location>
</feature>
<feature type="domain" description="PH" evidence="4">
    <location>
        <begin position="1814"/>
        <end position="1851"/>
    </location>
</feature>
<gene>
    <name evidence="7" type="ORF">EXIGLDRAFT_841188</name>
</gene>
<dbReference type="Gene3D" id="1.10.555.10">
    <property type="entry name" value="Rho GTPase activation protein"/>
    <property type="match status" value="1"/>
</dbReference>
<dbReference type="SUPFAM" id="SSF48366">
    <property type="entry name" value="Ras GEF"/>
    <property type="match status" value="1"/>
</dbReference>
<evidence type="ECO:0008006" key="9">
    <source>
        <dbReference type="Google" id="ProtNLM"/>
    </source>
</evidence>
<feature type="region of interest" description="Disordered" evidence="3">
    <location>
        <begin position="2088"/>
        <end position="2189"/>
    </location>
</feature>
<dbReference type="GO" id="GO:0005085">
    <property type="term" value="F:guanyl-nucleotide exchange factor activity"/>
    <property type="evidence" value="ECO:0007669"/>
    <property type="project" value="UniProtKB-KW"/>
</dbReference>
<dbReference type="InterPro" id="IPR011993">
    <property type="entry name" value="PH-like_dom_sf"/>
</dbReference>
<proteinExistence type="predicted"/>
<evidence type="ECO:0000313" key="8">
    <source>
        <dbReference type="Proteomes" id="UP000077266"/>
    </source>
</evidence>
<dbReference type="PROSITE" id="PS50238">
    <property type="entry name" value="RHOGAP"/>
    <property type="match status" value="1"/>
</dbReference>
<dbReference type="InterPro" id="IPR000198">
    <property type="entry name" value="RhoGAP_dom"/>
</dbReference>
<evidence type="ECO:0000256" key="2">
    <source>
        <dbReference type="PROSITE-ProRule" id="PRU00135"/>
    </source>
</evidence>
<feature type="compositionally biased region" description="Acidic residues" evidence="3">
    <location>
        <begin position="2088"/>
        <end position="2132"/>
    </location>
</feature>
<organism evidence="7 8">
    <name type="scientific">Exidia glandulosa HHB12029</name>
    <dbReference type="NCBI Taxonomy" id="1314781"/>
    <lineage>
        <taxon>Eukaryota</taxon>
        <taxon>Fungi</taxon>
        <taxon>Dikarya</taxon>
        <taxon>Basidiomycota</taxon>
        <taxon>Agaricomycotina</taxon>
        <taxon>Agaricomycetes</taxon>
        <taxon>Auriculariales</taxon>
        <taxon>Exidiaceae</taxon>
        <taxon>Exidia</taxon>
    </lineage>
</organism>
<dbReference type="InterPro" id="IPR000651">
    <property type="entry name" value="Ras-like_Gua-exchang_fac_N"/>
</dbReference>
<keyword evidence="8" id="KW-1185">Reference proteome</keyword>
<feature type="compositionally biased region" description="Low complexity" evidence="3">
    <location>
        <begin position="234"/>
        <end position="252"/>
    </location>
</feature>
<protein>
    <recommendedName>
        <fullName evidence="9">Rho GTPase activation protein</fullName>
    </recommendedName>
</protein>
<evidence type="ECO:0000259" key="5">
    <source>
        <dbReference type="PROSITE" id="PS50212"/>
    </source>
</evidence>
<feature type="region of interest" description="Disordered" evidence="3">
    <location>
        <begin position="186"/>
        <end position="380"/>
    </location>
</feature>
<dbReference type="GO" id="GO:0005096">
    <property type="term" value="F:GTPase activator activity"/>
    <property type="evidence" value="ECO:0007669"/>
    <property type="project" value="UniProtKB-KW"/>
</dbReference>
<feature type="compositionally biased region" description="Polar residues" evidence="3">
    <location>
        <begin position="366"/>
        <end position="376"/>
    </location>
</feature>
<dbReference type="OrthoDB" id="79452at2759"/>
<dbReference type="PROSITE" id="PS50003">
    <property type="entry name" value="PH_DOMAIN"/>
    <property type="match status" value="1"/>
</dbReference>
<feature type="region of interest" description="Disordered" evidence="3">
    <location>
        <begin position="1108"/>
        <end position="1138"/>
    </location>
</feature>
<reference evidence="7 8" key="1">
    <citation type="journal article" date="2016" name="Mol. Biol. Evol.">
        <title>Comparative Genomics of Early-Diverging Mushroom-Forming Fungi Provides Insights into the Origins of Lignocellulose Decay Capabilities.</title>
        <authorList>
            <person name="Nagy L.G."/>
            <person name="Riley R."/>
            <person name="Tritt A."/>
            <person name="Adam C."/>
            <person name="Daum C."/>
            <person name="Floudas D."/>
            <person name="Sun H."/>
            <person name="Yadav J.S."/>
            <person name="Pangilinan J."/>
            <person name="Larsson K.H."/>
            <person name="Matsuura K."/>
            <person name="Barry K."/>
            <person name="Labutti K."/>
            <person name="Kuo R."/>
            <person name="Ohm R.A."/>
            <person name="Bhattacharya S.S."/>
            <person name="Shirouzu T."/>
            <person name="Yoshinaga Y."/>
            <person name="Martin F.M."/>
            <person name="Grigoriev I.V."/>
            <person name="Hibbett D.S."/>
        </authorList>
    </citation>
    <scope>NUCLEOTIDE SEQUENCE [LARGE SCALE GENOMIC DNA]</scope>
    <source>
        <strain evidence="7 8">HHB12029</strain>
    </source>
</reference>
<dbReference type="PROSITE" id="PS50212">
    <property type="entry name" value="RASGEF_NTER"/>
    <property type="match status" value="1"/>
</dbReference>
<feature type="compositionally biased region" description="Pro residues" evidence="3">
    <location>
        <begin position="304"/>
        <end position="314"/>
    </location>
</feature>
<dbReference type="InterPro" id="IPR036964">
    <property type="entry name" value="RASGEF_cat_dom_sf"/>
</dbReference>